<feature type="region of interest" description="Disordered" evidence="1">
    <location>
        <begin position="476"/>
        <end position="511"/>
    </location>
</feature>
<feature type="region of interest" description="Disordered" evidence="1">
    <location>
        <begin position="632"/>
        <end position="671"/>
    </location>
</feature>
<sequence length="1027" mass="103596">MATSSSAGVGDYIALGLGVSSTTPSTTSTSTTYSRTSMNTSSSTSQNATRTASATLGNFTSLSNTTLSNTTLGVCYDQWMSYWNSSSSYGGNSTVTIFPTYTTTTWSGLTTETDAYTVTGGTFTTTYDLTQIMTISAGAFNYSVITETYSGVQTYTVTASSTATTQTWTDYSDVESTATVPQVMTITPPPCALPGLVPQCQSSWMSFLSASTNYNPPVCQNANIDSDLCQSFQDKYVVDNKWLDSAQFDGYSKGVINGTAAASGVQEWIWPTWSTLAPSCTLGCARCGITGGVVQLMYWPPNTSYNTDAGPITVSIDDTTLTYPTVYVSYHEVSASDSCKAVGPTISNTIVAITNSADISSIYAQPDDGAQFDIVAFDVVRTEVASFNLADLQDTPASVFSRQIWCVSLMSMHAAGYENGEYYTVGDNGGLGAHIPVQYSCPTTLPYNPILYLPANVLQSMNPDWATCSGDINGVYDPPTALQPQATEDGVTSPKALTTTPASPSSPVQAPTVSATQTIITAQATNSAQPVVIGSSPALAQTQASLSVQSGPSGSSVSDPQQSSASTVSHEQSGGGSAQDPSSPQSSNNVDPGVLISIVSQVGGSPVSSGPPTATPSTNALSVLQSAADPTATAAQAGGNGVLSGQASSNTAAGNPNLGTSNAGNGQPKTISVGSKAVSAVNVDPSHLVLQGSSTSVTLTVGGAAMTIDGHAISAASSGKLIMSGAPGQSTIVLFPAAPNGPAATSVTAGGQVYAASSLDASHVVVQNSGASITLAAGGPATTMNGQVLSAASSGRLVIGGSAGLSTITVSAALSPGLTAVATAQDGHVLSLVASSGIVYVQEDKTTFYLAAGHTTVIDGQTIGAGPGASQAVIDGTQTIKLTSQTNNSPTHLSAAAAIKAGNGAILNVAMLQSGVEVWDGSMTVLLTPGAATVVDGQIISVDRSSSGVVVIGSSTMRLETGSVTQTGPSGSTTNIASSIGVAASNGVNGSKTPATSTRASSAAGRQTIDEFMLVLSLALAFLVLII</sequence>
<dbReference type="Proteomes" id="UP001274830">
    <property type="component" value="Unassembled WGS sequence"/>
</dbReference>
<feature type="region of interest" description="Disordered" evidence="1">
    <location>
        <begin position="543"/>
        <end position="591"/>
    </location>
</feature>
<name>A0AAE1BZQ7_9PEZI</name>
<feature type="compositionally biased region" description="Polar residues" evidence="1">
    <location>
        <begin position="643"/>
        <end position="671"/>
    </location>
</feature>
<organism evidence="2 3">
    <name type="scientific">Recurvomyces mirabilis</name>
    <dbReference type="NCBI Taxonomy" id="574656"/>
    <lineage>
        <taxon>Eukaryota</taxon>
        <taxon>Fungi</taxon>
        <taxon>Dikarya</taxon>
        <taxon>Ascomycota</taxon>
        <taxon>Pezizomycotina</taxon>
        <taxon>Dothideomycetes</taxon>
        <taxon>Dothideomycetidae</taxon>
        <taxon>Mycosphaerellales</taxon>
        <taxon>Teratosphaeriaceae</taxon>
        <taxon>Recurvomyces</taxon>
    </lineage>
</organism>
<feature type="compositionally biased region" description="Low complexity" evidence="1">
    <location>
        <begin position="544"/>
        <end position="566"/>
    </location>
</feature>
<gene>
    <name evidence="2" type="ORF">LTR78_006697</name>
</gene>
<feature type="compositionally biased region" description="Polar residues" evidence="1">
    <location>
        <begin position="495"/>
        <end position="511"/>
    </location>
</feature>
<comment type="caution">
    <text evidence="2">The sequence shown here is derived from an EMBL/GenBank/DDBJ whole genome shotgun (WGS) entry which is preliminary data.</text>
</comment>
<evidence type="ECO:0000313" key="2">
    <source>
        <dbReference type="EMBL" id="KAK3673463.1"/>
    </source>
</evidence>
<accession>A0AAE1BZQ7</accession>
<keyword evidence="3" id="KW-1185">Reference proteome</keyword>
<evidence type="ECO:0000256" key="1">
    <source>
        <dbReference type="SAM" id="MobiDB-lite"/>
    </source>
</evidence>
<reference evidence="2" key="1">
    <citation type="submission" date="2023-07" db="EMBL/GenBank/DDBJ databases">
        <title>Black Yeasts Isolated from many extreme environments.</title>
        <authorList>
            <person name="Coleine C."/>
            <person name="Stajich J.E."/>
            <person name="Selbmann L."/>
        </authorList>
    </citation>
    <scope>NUCLEOTIDE SEQUENCE</scope>
    <source>
        <strain evidence="2">CCFEE 5485</strain>
    </source>
</reference>
<proteinExistence type="predicted"/>
<dbReference type="EMBL" id="JAUTXT010000025">
    <property type="protein sequence ID" value="KAK3673463.1"/>
    <property type="molecule type" value="Genomic_DNA"/>
</dbReference>
<dbReference type="AlphaFoldDB" id="A0AAE1BZQ7"/>
<evidence type="ECO:0000313" key="3">
    <source>
        <dbReference type="Proteomes" id="UP001274830"/>
    </source>
</evidence>
<feature type="region of interest" description="Disordered" evidence="1">
    <location>
        <begin position="21"/>
        <end position="48"/>
    </location>
</feature>
<feature type="compositionally biased region" description="Polar residues" evidence="1">
    <location>
        <begin position="579"/>
        <end position="590"/>
    </location>
</feature>
<protein>
    <submittedName>
        <fullName evidence="2">Uncharacterized protein</fullName>
    </submittedName>
</protein>